<dbReference type="PANTHER" id="PTHR43238:SF1">
    <property type="entry name" value="GDP-L-FUCOSE SYNTHASE"/>
    <property type="match status" value="1"/>
</dbReference>
<comment type="pathway">
    <text evidence="1 9">Nucleotide-sugar biosynthesis; GDP-L-fucose biosynthesis via de novo pathway; GDP-L-fucose from GDP-alpha-D-mannose: step 2/2.</text>
</comment>
<dbReference type="InterPro" id="IPR036291">
    <property type="entry name" value="NAD(P)-bd_dom_sf"/>
</dbReference>
<dbReference type="GO" id="GO:0016853">
    <property type="term" value="F:isomerase activity"/>
    <property type="evidence" value="ECO:0007669"/>
    <property type="project" value="UniProtKB-KW"/>
</dbReference>
<dbReference type="SUPFAM" id="SSF51735">
    <property type="entry name" value="NAD(P)-binding Rossmann-fold domains"/>
    <property type="match status" value="1"/>
</dbReference>
<proteinExistence type="inferred from homology"/>
<feature type="active site" description="Proton donor/acceptor" evidence="9">
    <location>
        <position position="137"/>
    </location>
</feature>
<evidence type="ECO:0000256" key="6">
    <source>
        <dbReference type="ARBA" id="ARBA00023235"/>
    </source>
</evidence>
<feature type="binding site" evidence="9">
    <location>
        <position position="240"/>
    </location>
    <ligand>
        <name>substrate</name>
    </ligand>
</feature>
<evidence type="ECO:0000256" key="1">
    <source>
        <dbReference type="ARBA" id="ARBA00004883"/>
    </source>
</evidence>
<feature type="site" description="Important for catalytic activity" evidence="9">
    <location>
        <position position="110"/>
    </location>
</feature>
<dbReference type="InterPro" id="IPR028614">
    <property type="entry name" value="GDP_fucose/colitose_synth"/>
</dbReference>
<feature type="binding site" evidence="9">
    <location>
        <begin position="106"/>
        <end position="109"/>
    </location>
    <ligand>
        <name>NADP(+)</name>
        <dbReference type="ChEBI" id="CHEBI:58349"/>
    </ligand>
</feature>
<feature type="binding site" evidence="9">
    <location>
        <position position="188"/>
    </location>
    <ligand>
        <name>substrate</name>
    </ligand>
</feature>
<evidence type="ECO:0000256" key="7">
    <source>
        <dbReference type="ARBA" id="ARBA00023268"/>
    </source>
</evidence>
<evidence type="ECO:0000256" key="3">
    <source>
        <dbReference type="ARBA" id="ARBA00012371"/>
    </source>
</evidence>
<evidence type="ECO:0000256" key="4">
    <source>
        <dbReference type="ARBA" id="ARBA00022857"/>
    </source>
</evidence>
<dbReference type="FunFam" id="3.40.50.720:FF:000101">
    <property type="entry name" value="GDP-L-fucose synthase"/>
    <property type="match status" value="1"/>
</dbReference>
<evidence type="ECO:0000256" key="5">
    <source>
        <dbReference type="ARBA" id="ARBA00023002"/>
    </source>
</evidence>
<feature type="binding site" evidence="9">
    <location>
        <begin position="11"/>
        <end position="17"/>
    </location>
    <ligand>
        <name>NADP(+)</name>
        <dbReference type="ChEBI" id="CHEBI:58349"/>
    </ligand>
</feature>
<evidence type="ECO:0000256" key="8">
    <source>
        <dbReference type="ARBA" id="ARBA00051935"/>
    </source>
</evidence>
<feature type="binding site" evidence="9">
    <location>
        <begin position="164"/>
        <end position="167"/>
    </location>
    <ligand>
        <name>NADP(+)</name>
        <dbReference type="ChEBI" id="CHEBI:58349"/>
    </ligand>
</feature>
<accession>A0A975GKR4</accession>
<feature type="binding site" evidence="9">
    <location>
        <position position="141"/>
    </location>
    <ligand>
        <name>NADP(+)</name>
        <dbReference type="ChEBI" id="CHEBI:58349"/>
    </ligand>
</feature>
<comment type="function">
    <text evidence="9">Catalyzes the two-step NADP-dependent conversion of GDP-4-dehydro-6-deoxy-D-mannose to GDP-fucose, involving an epimerase and a reductase reaction.</text>
</comment>
<dbReference type="CDD" id="cd05239">
    <property type="entry name" value="GDP_FS_SDR_e"/>
    <property type="match status" value="1"/>
</dbReference>
<feature type="binding site" evidence="9">
    <location>
        <position position="180"/>
    </location>
    <ligand>
        <name>NADP(+)</name>
        <dbReference type="ChEBI" id="CHEBI:58349"/>
    </ligand>
</feature>
<evidence type="ECO:0000313" key="12">
    <source>
        <dbReference type="Proteomes" id="UP000663722"/>
    </source>
</evidence>
<name>A0A975GKR4_9BACT</name>
<reference evidence="11" key="1">
    <citation type="journal article" date="2021" name="Microb. Physiol.">
        <title>Proteogenomic Insights into the Physiology of Marine, Sulfate-Reducing, Filamentous Desulfonema limicola and Desulfonema magnum.</title>
        <authorList>
            <person name="Schnaars V."/>
            <person name="Wohlbrand L."/>
            <person name="Scheve S."/>
            <person name="Hinrichs C."/>
            <person name="Reinhardt R."/>
            <person name="Rabus R."/>
        </authorList>
    </citation>
    <scope>NUCLEOTIDE SEQUENCE</scope>
    <source>
        <strain evidence="11">4be13</strain>
    </source>
</reference>
<feature type="domain" description="NAD-dependent epimerase/dehydratase" evidence="10">
    <location>
        <begin position="7"/>
        <end position="268"/>
    </location>
</feature>
<dbReference type="Gene3D" id="3.90.25.10">
    <property type="entry name" value="UDP-galactose 4-epimerase, domain 1"/>
    <property type="match status" value="1"/>
</dbReference>
<keyword evidence="12" id="KW-1185">Reference proteome</keyword>
<dbReference type="HAMAP" id="MF_00956">
    <property type="entry name" value="GDP_fucose_synth"/>
    <property type="match status" value="1"/>
</dbReference>
<keyword evidence="6 9" id="KW-0413">Isomerase</keyword>
<dbReference type="KEGG" id="dmm:dnm_009460"/>
<dbReference type="GO" id="GO:0070401">
    <property type="term" value="F:NADP+ binding"/>
    <property type="evidence" value="ECO:0007669"/>
    <property type="project" value="UniProtKB-UniRule"/>
</dbReference>
<keyword evidence="4 9" id="KW-0521">NADP</keyword>
<protein>
    <recommendedName>
        <fullName evidence="3 9">GDP-L-fucose synthase</fullName>
        <ecNumber evidence="3 9">1.1.1.271</ecNumber>
    </recommendedName>
    <alternativeName>
        <fullName evidence="9">GDP-4-keto-6-deoxy-D-mannose-3,5-epimerase-4-reductase</fullName>
    </alternativeName>
</protein>
<keyword evidence="5 9" id="KW-0560">Oxidoreductase</keyword>
<feature type="binding site" evidence="9">
    <location>
        <position position="233"/>
    </location>
    <ligand>
        <name>substrate</name>
    </ligand>
</feature>
<evidence type="ECO:0000313" key="11">
    <source>
        <dbReference type="EMBL" id="QTA84942.1"/>
    </source>
</evidence>
<dbReference type="RefSeq" id="WP_207681212.1">
    <property type="nucleotide sequence ID" value="NZ_CP061800.1"/>
</dbReference>
<keyword evidence="7 9" id="KW-0511">Multifunctional enzyme</keyword>
<dbReference type="EC" id="1.1.1.271" evidence="3 9"/>
<dbReference type="Proteomes" id="UP000663722">
    <property type="component" value="Chromosome"/>
</dbReference>
<dbReference type="PANTHER" id="PTHR43238">
    <property type="entry name" value="GDP-L-FUCOSE SYNTHASE"/>
    <property type="match status" value="1"/>
</dbReference>
<evidence type="ECO:0000256" key="9">
    <source>
        <dbReference type="HAMAP-Rule" id="MF_00956"/>
    </source>
</evidence>
<dbReference type="InterPro" id="IPR001509">
    <property type="entry name" value="Epimerase_deHydtase"/>
</dbReference>
<dbReference type="GO" id="GO:0050577">
    <property type="term" value="F:GDP-L-fucose synthase activity"/>
    <property type="evidence" value="ECO:0007669"/>
    <property type="project" value="UniProtKB-UniRule"/>
</dbReference>
<comment type="similarity">
    <text evidence="2 9">Belongs to the NAD(P)-dependent epimerase/dehydratase family. Fucose synthase subfamily.</text>
</comment>
<gene>
    <name evidence="9 11" type="primary">fcl</name>
    <name evidence="11" type="ORF">dnm_009460</name>
</gene>
<dbReference type="GO" id="GO:0042351">
    <property type="term" value="P:'de novo' GDP-L-fucose biosynthetic process"/>
    <property type="evidence" value="ECO:0007669"/>
    <property type="project" value="UniProtKB-UniRule"/>
</dbReference>
<organism evidence="11 12">
    <name type="scientific">Desulfonema magnum</name>
    <dbReference type="NCBI Taxonomy" id="45655"/>
    <lineage>
        <taxon>Bacteria</taxon>
        <taxon>Pseudomonadati</taxon>
        <taxon>Thermodesulfobacteriota</taxon>
        <taxon>Desulfobacteria</taxon>
        <taxon>Desulfobacterales</taxon>
        <taxon>Desulfococcaceae</taxon>
        <taxon>Desulfonema</taxon>
    </lineage>
</organism>
<dbReference type="Pfam" id="PF01370">
    <property type="entry name" value="Epimerase"/>
    <property type="match status" value="1"/>
</dbReference>
<feature type="binding site" evidence="9">
    <location>
        <position position="300"/>
    </location>
    <ligand>
        <name>substrate</name>
    </ligand>
</feature>
<evidence type="ECO:0000259" key="10">
    <source>
        <dbReference type="Pfam" id="PF01370"/>
    </source>
</evidence>
<dbReference type="EMBL" id="CP061800">
    <property type="protein sequence ID" value="QTA84942.1"/>
    <property type="molecule type" value="Genomic_DNA"/>
</dbReference>
<dbReference type="Gene3D" id="3.40.50.720">
    <property type="entry name" value="NAD(P)-binding Rossmann-like Domain"/>
    <property type="match status" value="1"/>
</dbReference>
<sequence length="337" mass="37736">MKQTSKIFVAGHRGLVGSAILRHLRALSYTNIITCRHAELDLTDQAAVNAFFDAEKPEYIFLAAAKVGGIMANNTYPADFIRENLLIQTNVIDAAYHHGVKKLLFLGSSCIYPRMAPQPMKEEYLLTGPLEPTNSAYAIAKIAGIETCRSYNRQHGTHFVPVMPTNLYGPNDNFDLFSSHVLPAMIRKFHLAKLASQGNFEAIDQDEARFGPIPDDIRTSLSSSQEIPKVTLWGTGQPRREFLYADDLADACVYLMKNYEETELVNIGTGRDHTIRELAEKVRDIVGFKGEMVFDTSKPDGTPKKLLDVSKLEAIGWQAKIRVDQGIQKAYEWYASF</sequence>
<dbReference type="AlphaFoldDB" id="A0A975GKR4"/>
<comment type="catalytic activity">
    <reaction evidence="8 9">
        <text>GDP-beta-L-fucose + NADP(+) = GDP-4-dehydro-alpha-D-rhamnose + NADPH + H(+)</text>
        <dbReference type="Rhea" id="RHEA:18885"/>
        <dbReference type="ChEBI" id="CHEBI:15378"/>
        <dbReference type="ChEBI" id="CHEBI:57273"/>
        <dbReference type="ChEBI" id="CHEBI:57783"/>
        <dbReference type="ChEBI" id="CHEBI:57964"/>
        <dbReference type="ChEBI" id="CHEBI:58349"/>
        <dbReference type="EC" id="1.1.1.271"/>
    </reaction>
</comment>
<feature type="site" description="Important for catalytic activity" evidence="9">
    <location>
        <position position="108"/>
    </location>
</feature>
<evidence type="ECO:0000256" key="2">
    <source>
        <dbReference type="ARBA" id="ARBA00005959"/>
    </source>
</evidence>